<dbReference type="GO" id="GO:0005524">
    <property type="term" value="F:ATP binding"/>
    <property type="evidence" value="ECO:0007669"/>
    <property type="project" value="UniProtKB-KW"/>
</dbReference>
<keyword evidence="3 6" id="KW-0067">ATP-binding</keyword>
<keyword evidence="1" id="KW-0813">Transport</keyword>
<dbReference type="SUPFAM" id="SSF52540">
    <property type="entry name" value="P-loop containing nucleoside triphosphate hydrolases"/>
    <property type="match status" value="1"/>
</dbReference>
<reference evidence="6 7" key="1">
    <citation type="journal article" date="2013" name="PLoS ONE">
        <title>Identification and characterization of three novel lipases belonging to families II and V from Anaerovibrio lipolyticus 5ST.</title>
        <authorList>
            <person name="Prive F."/>
            <person name="Kaderbhai N.N."/>
            <person name="Girdwood S."/>
            <person name="Worgan H.J."/>
            <person name="Pinloche E."/>
            <person name="Scollan N.D."/>
            <person name="Huws S.A."/>
            <person name="Newbold C.J."/>
        </authorList>
    </citation>
    <scope>NUCLEOTIDE SEQUENCE [LARGE SCALE GENOMIC DNA]</scope>
    <source>
        <strain evidence="6 7">5S</strain>
    </source>
</reference>
<evidence type="ECO:0000256" key="2">
    <source>
        <dbReference type="ARBA" id="ARBA00022741"/>
    </source>
</evidence>
<dbReference type="PANTHER" id="PTHR42794">
    <property type="entry name" value="HEMIN IMPORT ATP-BINDING PROTEIN HMUV"/>
    <property type="match status" value="1"/>
</dbReference>
<dbReference type="Proteomes" id="UP000030993">
    <property type="component" value="Unassembled WGS sequence"/>
</dbReference>
<dbReference type="CDD" id="cd03214">
    <property type="entry name" value="ABC_Iron-Siderophores_B12_Hemin"/>
    <property type="match status" value="1"/>
</dbReference>
<evidence type="ECO:0000256" key="3">
    <source>
        <dbReference type="ARBA" id="ARBA00022840"/>
    </source>
</evidence>
<dbReference type="STRING" id="82374.NZ47_11710"/>
<dbReference type="Pfam" id="PF00005">
    <property type="entry name" value="ABC_tran"/>
    <property type="match status" value="1"/>
</dbReference>
<evidence type="ECO:0000313" key="7">
    <source>
        <dbReference type="Proteomes" id="UP000030993"/>
    </source>
</evidence>
<dbReference type="eggNOG" id="COG1120">
    <property type="taxonomic scope" value="Bacteria"/>
</dbReference>
<dbReference type="InterPro" id="IPR003439">
    <property type="entry name" value="ABC_transporter-like_ATP-bd"/>
</dbReference>
<proteinExistence type="predicted"/>
<organism evidence="6 7">
    <name type="scientific">Anaerovibrio lipolyticus</name>
    <dbReference type="NCBI Taxonomy" id="82374"/>
    <lineage>
        <taxon>Bacteria</taxon>
        <taxon>Bacillati</taxon>
        <taxon>Bacillota</taxon>
        <taxon>Negativicutes</taxon>
        <taxon>Selenomonadales</taxon>
        <taxon>Selenomonadaceae</taxon>
        <taxon>Anaerovibrio</taxon>
    </lineage>
</organism>
<comment type="caution">
    <text evidence="6">The sequence shown here is derived from an EMBL/GenBank/DDBJ whole genome shotgun (WGS) entry which is preliminary data.</text>
</comment>
<gene>
    <name evidence="6" type="ORF">NZ47_11710</name>
</gene>
<dbReference type="Gene3D" id="3.40.50.300">
    <property type="entry name" value="P-loop containing nucleotide triphosphate hydrolases"/>
    <property type="match status" value="1"/>
</dbReference>
<dbReference type="PROSITE" id="PS50893">
    <property type="entry name" value="ABC_TRANSPORTER_2"/>
    <property type="match status" value="1"/>
</dbReference>
<dbReference type="GO" id="GO:0016887">
    <property type="term" value="F:ATP hydrolysis activity"/>
    <property type="evidence" value="ECO:0007669"/>
    <property type="project" value="InterPro"/>
</dbReference>
<keyword evidence="7" id="KW-1185">Reference proteome</keyword>
<keyword evidence="4" id="KW-1278">Translocase</keyword>
<dbReference type="AlphaFoldDB" id="A0A0B2JWG9"/>
<keyword evidence="2" id="KW-0547">Nucleotide-binding</keyword>
<evidence type="ECO:0000256" key="1">
    <source>
        <dbReference type="ARBA" id="ARBA00022448"/>
    </source>
</evidence>
<name>A0A0B2JWG9_9FIRM</name>
<accession>A0A0B2JWG9</accession>
<evidence type="ECO:0000256" key="4">
    <source>
        <dbReference type="ARBA" id="ARBA00022967"/>
    </source>
</evidence>
<dbReference type="PANTHER" id="PTHR42794:SF1">
    <property type="entry name" value="HEMIN IMPORT ATP-BINDING PROTEIN HMUV"/>
    <property type="match status" value="1"/>
</dbReference>
<dbReference type="InterPro" id="IPR003593">
    <property type="entry name" value="AAA+_ATPase"/>
</dbReference>
<evidence type="ECO:0000259" key="5">
    <source>
        <dbReference type="PROSITE" id="PS50893"/>
    </source>
</evidence>
<dbReference type="EMBL" id="JSCE01000216">
    <property type="protein sequence ID" value="KHM51063.1"/>
    <property type="molecule type" value="Genomic_DNA"/>
</dbReference>
<sequence length="290" mass="32544">MMSLMKKILSVKNITTGYDKNIIITNASFDVNPGEFIGIIGKNGAGKSTLLKSLRGFLPLVKGSITLFGKELKSYSQRELAVQIAYLQQQVEMTFDYTARDMVMAGRYPYKKWWEQSSDSDADIVDACMQYTGVMELANTPIRAMSGGQRQRVYLAKVLAQQTHVLFLDEPASGLDLFYQEEIFRFCQEMCKYGKTVIMVVHELNLAARYCSRLMLLKEGNIIADGNPGDVLTDELLTEAYGVDIRSLINKETGHVDIFTVPAPDDSRKKELIKTIIGDKHNHGKAVAYE</sequence>
<dbReference type="FunFam" id="3.40.50.300:FF:000134">
    <property type="entry name" value="Iron-enterobactin ABC transporter ATP-binding protein"/>
    <property type="match status" value="1"/>
</dbReference>
<dbReference type="InterPro" id="IPR027417">
    <property type="entry name" value="P-loop_NTPase"/>
</dbReference>
<feature type="domain" description="ABC transporter" evidence="5">
    <location>
        <begin position="9"/>
        <end position="244"/>
    </location>
</feature>
<protein>
    <submittedName>
        <fullName evidence="6">Heme ABC transporter ATP-binding protein</fullName>
    </submittedName>
</protein>
<evidence type="ECO:0000313" key="6">
    <source>
        <dbReference type="EMBL" id="KHM51063.1"/>
    </source>
</evidence>
<dbReference type="SMART" id="SM00382">
    <property type="entry name" value="AAA"/>
    <property type="match status" value="1"/>
</dbReference>